<dbReference type="EMBL" id="CP000656">
    <property type="protein sequence ID" value="ABP43387.1"/>
    <property type="molecule type" value="Genomic_DNA"/>
</dbReference>
<name>A4T4L5_MYCGI</name>
<reference evidence="1" key="2">
    <citation type="journal article" date="2013" name="PLoS ONE">
        <title>A Gene Expression Study of the Activities of Aromatic Ring-Cleavage Dioxygenases in Mycobacterium gilvum PYR-GCK to Changes in Salinity and pH during Pyrene Degradation.</title>
        <authorList>
            <person name="Badejo A.C."/>
            <person name="Badejo A.O."/>
            <person name="Shin K.H."/>
            <person name="Chai Y.G."/>
        </authorList>
    </citation>
    <scope>NUCLEOTIDE SEQUENCE [LARGE SCALE GENOMIC DNA]</scope>
    <source>
        <strain evidence="1">PYR-GCK</strain>
    </source>
</reference>
<reference evidence="1" key="1">
    <citation type="submission" date="2007-04" db="EMBL/GenBank/DDBJ databases">
        <authorList>
            <consortium name="US DOE Joint Genome Institute"/>
            <person name="Copeland A."/>
            <person name="Lucas S."/>
            <person name="Lapidus A."/>
            <person name="Barry K."/>
            <person name="Detter J.C."/>
            <person name="Glavina del Rio T."/>
            <person name="Hammon N."/>
            <person name="Israni S."/>
            <person name="Dalin E."/>
            <person name="Tice H."/>
            <person name="Pitluck S."/>
            <person name="Chain P."/>
            <person name="Malfatti S."/>
            <person name="Shin M."/>
            <person name="Vergez L."/>
            <person name="Schmutz J."/>
            <person name="Larimer F."/>
            <person name="Land M."/>
            <person name="Hauser L."/>
            <person name="Kyrpides N."/>
            <person name="Mikhailova N."/>
            <person name="Miller C."/>
            <person name="Richardson P."/>
        </authorList>
    </citation>
    <scope>NUCLEOTIDE SEQUENCE</scope>
    <source>
        <strain evidence="1">PYR-GCK</strain>
    </source>
</reference>
<dbReference type="KEGG" id="mgi:Mflv_0903"/>
<protein>
    <submittedName>
        <fullName evidence="1">Uncharacterized protein</fullName>
    </submittedName>
</protein>
<dbReference type="AlphaFoldDB" id="A4T4L5"/>
<sequence>MVKFAAAVHLERENAGQEPFRGLECVREWCADWCACAYLEEEFYVPSLRATILPRSGPITPRRRSAAMSSSGSLWAPAMPPAACTAAASDNWPNALAEKRVSLMPGTEPMSDQVSSPCVA</sequence>
<accession>A4T4L5</accession>
<gene>
    <name evidence="1" type="ordered locus">Mflv_0903</name>
</gene>
<evidence type="ECO:0000313" key="1">
    <source>
        <dbReference type="EMBL" id="ABP43387.1"/>
    </source>
</evidence>
<dbReference type="HOGENOM" id="CLU_2047083_0_0_11"/>
<organism evidence="1">
    <name type="scientific">Mycolicibacterium gilvum (strain PYR-GCK)</name>
    <name type="common">Mycobacterium gilvum (strain PYR-GCK)</name>
    <dbReference type="NCBI Taxonomy" id="350054"/>
    <lineage>
        <taxon>Bacteria</taxon>
        <taxon>Bacillati</taxon>
        <taxon>Actinomycetota</taxon>
        <taxon>Actinomycetes</taxon>
        <taxon>Mycobacteriales</taxon>
        <taxon>Mycobacteriaceae</taxon>
        <taxon>Mycolicibacterium</taxon>
    </lineage>
</organism>
<proteinExistence type="predicted"/>